<feature type="active site" description="Proton donor" evidence="4">
    <location>
        <position position="50"/>
    </location>
</feature>
<dbReference type="InterPro" id="IPR036812">
    <property type="entry name" value="NAD(P)_OxRdtase_dom_sf"/>
</dbReference>
<evidence type="ECO:0000259" key="7">
    <source>
        <dbReference type="Pfam" id="PF00248"/>
    </source>
</evidence>
<name>A0A368ZI62_9FLAO</name>
<dbReference type="RefSeq" id="WP_114307961.1">
    <property type="nucleotide sequence ID" value="NZ_QPJO01000001.1"/>
</dbReference>
<dbReference type="PROSITE" id="PS00063">
    <property type="entry name" value="ALDOKETO_REDUCTASE_3"/>
    <property type="match status" value="1"/>
</dbReference>
<dbReference type="Proteomes" id="UP000253436">
    <property type="component" value="Unassembled WGS sequence"/>
</dbReference>
<dbReference type="OrthoDB" id="9804790at2"/>
<protein>
    <submittedName>
        <fullName evidence="8">Diketogulonate reductase-like aldo/keto reductase</fullName>
    </submittedName>
</protein>
<dbReference type="Pfam" id="PF00248">
    <property type="entry name" value="Aldo_ket_red"/>
    <property type="match status" value="1"/>
</dbReference>
<feature type="domain" description="NADP-dependent oxidoreductase" evidence="7">
    <location>
        <begin position="16"/>
        <end position="266"/>
    </location>
</feature>
<feature type="site" description="Lowers pKa of active site Tyr" evidence="6">
    <location>
        <position position="75"/>
    </location>
</feature>
<dbReference type="PROSITE" id="PS00062">
    <property type="entry name" value="ALDOKETO_REDUCTASE_2"/>
    <property type="match status" value="1"/>
</dbReference>
<reference evidence="8 9" key="1">
    <citation type="submission" date="2018-07" db="EMBL/GenBank/DDBJ databases">
        <title>Genomic Encyclopedia of Type Strains, Phase III (KMG-III): the genomes of soil and plant-associated and newly described type strains.</title>
        <authorList>
            <person name="Whitman W."/>
        </authorList>
    </citation>
    <scope>NUCLEOTIDE SEQUENCE [LARGE SCALE GENOMIC DNA]</scope>
    <source>
        <strain evidence="8 9">CECT 7958</strain>
    </source>
</reference>
<keyword evidence="9" id="KW-1185">Reference proteome</keyword>
<evidence type="ECO:0000256" key="2">
    <source>
        <dbReference type="ARBA" id="ARBA00022857"/>
    </source>
</evidence>
<evidence type="ECO:0000313" key="9">
    <source>
        <dbReference type="Proteomes" id="UP000253436"/>
    </source>
</evidence>
<dbReference type="EMBL" id="QPJO01000001">
    <property type="protein sequence ID" value="RCW93434.1"/>
    <property type="molecule type" value="Genomic_DNA"/>
</dbReference>
<keyword evidence="2" id="KW-0521">NADP</keyword>
<dbReference type="InterPro" id="IPR023210">
    <property type="entry name" value="NADP_OxRdtase_dom"/>
</dbReference>
<feature type="binding site" evidence="5">
    <location>
        <position position="108"/>
    </location>
    <ligand>
        <name>substrate</name>
    </ligand>
</feature>
<sequence length="280" mass="31343">MTNNFTLHNGISIPSIGFGTWKTPDGETAIQSIKEAVDTGYRHIDAAAIYDNEVGVGDGIKASGIDRKDLFVTSKLWNSERGYDSTIKAFEKTLKDLQLDYLDLYLIHWPAAAHQFKNWKALNTETWKAMEKLYKDKKIKAIGLSNFMPHHLEALLEDATIKPMVNQIEYHPGFMQAECVNFCKTNDIQVAGWSPLGRGEVLDHPLLKEIAEAHNKSEAQICIRWALQNGVVPLPKSVTPHRIKANFEVFDFEISDSEIKAINALDTIGASGLDPDSVEF</sequence>
<evidence type="ECO:0000256" key="5">
    <source>
        <dbReference type="PIRSR" id="PIRSR000097-2"/>
    </source>
</evidence>
<evidence type="ECO:0000313" key="8">
    <source>
        <dbReference type="EMBL" id="RCW93434.1"/>
    </source>
</evidence>
<dbReference type="FunFam" id="3.20.20.100:FF:000015">
    <property type="entry name" value="Oxidoreductase, aldo/keto reductase family"/>
    <property type="match status" value="1"/>
</dbReference>
<evidence type="ECO:0000256" key="6">
    <source>
        <dbReference type="PIRSR" id="PIRSR000097-3"/>
    </source>
</evidence>
<dbReference type="PROSITE" id="PS00798">
    <property type="entry name" value="ALDOKETO_REDUCTASE_1"/>
    <property type="match status" value="1"/>
</dbReference>
<keyword evidence="3" id="KW-0560">Oxidoreductase</keyword>
<dbReference type="InterPro" id="IPR020471">
    <property type="entry name" value="AKR"/>
</dbReference>
<gene>
    <name evidence="8" type="ORF">DFQ08_101228</name>
</gene>
<dbReference type="InterPro" id="IPR018170">
    <property type="entry name" value="Aldo/ket_reductase_CS"/>
</dbReference>
<accession>A0A368ZI62</accession>
<dbReference type="PIRSF" id="PIRSF000097">
    <property type="entry name" value="AKR"/>
    <property type="match status" value="1"/>
</dbReference>
<evidence type="ECO:0000256" key="4">
    <source>
        <dbReference type="PIRSR" id="PIRSR000097-1"/>
    </source>
</evidence>
<evidence type="ECO:0000256" key="1">
    <source>
        <dbReference type="ARBA" id="ARBA00007905"/>
    </source>
</evidence>
<comment type="similarity">
    <text evidence="1">Belongs to the aldo/keto reductase family.</text>
</comment>
<proteinExistence type="inferred from homology"/>
<dbReference type="Gene3D" id="3.20.20.100">
    <property type="entry name" value="NADP-dependent oxidoreductase domain"/>
    <property type="match status" value="1"/>
</dbReference>
<dbReference type="PRINTS" id="PR00069">
    <property type="entry name" value="ALDKETRDTASE"/>
</dbReference>
<dbReference type="AlphaFoldDB" id="A0A368ZI62"/>
<dbReference type="GO" id="GO:0016616">
    <property type="term" value="F:oxidoreductase activity, acting on the CH-OH group of donors, NAD or NADP as acceptor"/>
    <property type="evidence" value="ECO:0007669"/>
    <property type="project" value="UniProtKB-ARBA"/>
</dbReference>
<dbReference type="SUPFAM" id="SSF51430">
    <property type="entry name" value="NAD(P)-linked oxidoreductase"/>
    <property type="match status" value="1"/>
</dbReference>
<dbReference type="PANTHER" id="PTHR43827">
    <property type="entry name" value="2,5-DIKETO-D-GLUCONIC ACID REDUCTASE"/>
    <property type="match status" value="1"/>
</dbReference>
<dbReference type="PANTHER" id="PTHR43827:SF3">
    <property type="entry name" value="NADP-DEPENDENT OXIDOREDUCTASE DOMAIN-CONTAINING PROTEIN"/>
    <property type="match status" value="1"/>
</dbReference>
<organism evidence="8 9">
    <name type="scientific">Winogradskyella arenosi</name>
    <dbReference type="NCBI Taxonomy" id="533325"/>
    <lineage>
        <taxon>Bacteria</taxon>
        <taxon>Pseudomonadati</taxon>
        <taxon>Bacteroidota</taxon>
        <taxon>Flavobacteriia</taxon>
        <taxon>Flavobacteriales</taxon>
        <taxon>Flavobacteriaceae</taxon>
        <taxon>Winogradskyella</taxon>
    </lineage>
</organism>
<evidence type="ECO:0000256" key="3">
    <source>
        <dbReference type="ARBA" id="ARBA00023002"/>
    </source>
</evidence>
<comment type="caution">
    <text evidence="8">The sequence shown here is derived from an EMBL/GenBank/DDBJ whole genome shotgun (WGS) entry which is preliminary data.</text>
</comment>